<reference evidence="5" key="1">
    <citation type="submission" date="2016-04" db="UniProtKB">
        <authorList>
            <consortium name="WormBaseParasite"/>
        </authorList>
    </citation>
    <scope>IDENTIFICATION</scope>
</reference>
<dbReference type="AlphaFoldDB" id="A0A158Q2H9"/>
<dbReference type="WBParaSite" id="DME_0000009401-mRNA-1">
    <property type="protein sequence ID" value="DME_0000009401-mRNA-1"/>
    <property type="gene ID" value="DME_0000009401"/>
</dbReference>
<evidence type="ECO:0000313" key="4">
    <source>
        <dbReference type="Proteomes" id="UP000274756"/>
    </source>
</evidence>
<organism evidence="3 5">
    <name type="scientific">Dracunculus medinensis</name>
    <name type="common">Guinea worm</name>
    <dbReference type="NCBI Taxonomy" id="318479"/>
    <lineage>
        <taxon>Eukaryota</taxon>
        <taxon>Metazoa</taxon>
        <taxon>Ecdysozoa</taxon>
        <taxon>Nematoda</taxon>
        <taxon>Chromadorea</taxon>
        <taxon>Rhabditida</taxon>
        <taxon>Spirurina</taxon>
        <taxon>Dracunculoidea</taxon>
        <taxon>Dracunculidae</taxon>
        <taxon>Dracunculus</taxon>
    </lineage>
</organism>
<evidence type="ECO:0000313" key="2">
    <source>
        <dbReference type="EMBL" id="VDN54481.1"/>
    </source>
</evidence>
<gene>
    <name evidence="2" type="ORF">DME_LOCUS4454</name>
</gene>
<evidence type="ECO:0000313" key="3">
    <source>
        <dbReference type="Proteomes" id="UP000038040"/>
    </source>
</evidence>
<evidence type="ECO:0000313" key="5">
    <source>
        <dbReference type="WBParaSite" id="DME_0000009401-mRNA-1"/>
    </source>
</evidence>
<dbReference type="EMBL" id="UYYG01001150">
    <property type="protein sequence ID" value="VDN54481.1"/>
    <property type="molecule type" value="Genomic_DNA"/>
</dbReference>
<keyword evidence="1" id="KW-1133">Transmembrane helix</keyword>
<dbReference type="Proteomes" id="UP000038040">
    <property type="component" value="Unplaced"/>
</dbReference>
<evidence type="ECO:0000256" key="1">
    <source>
        <dbReference type="SAM" id="Phobius"/>
    </source>
</evidence>
<reference evidence="2 4" key="2">
    <citation type="submission" date="2018-11" db="EMBL/GenBank/DDBJ databases">
        <authorList>
            <consortium name="Pathogen Informatics"/>
        </authorList>
    </citation>
    <scope>NUCLEOTIDE SEQUENCE [LARGE SCALE GENOMIC DNA]</scope>
</reference>
<accession>A0A158Q2H9</accession>
<name>A0A158Q2H9_DRAME</name>
<keyword evidence="1" id="KW-0812">Transmembrane</keyword>
<feature type="transmembrane region" description="Helical" evidence="1">
    <location>
        <begin position="127"/>
        <end position="146"/>
    </location>
</feature>
<feature type="transmembrane region" description="Helical" evidence="1">
    <location>
        <begin position="84"/>
        <end position="101"/>
    </location>
</feature>
<keyword evidence="1" id="KW-0472">Membrane</keyword>
<dbReference type="OrthoDB" id="5840914at2759"/>
<sequence length="234" mass="28132">MLRIICKRCGSFRFQIFFKGSQIICDSRRYFSKWLKEYKERFLERRHNPFCENSIQRILERDKLNKVDWKLIYYDVSSSHVSDLFAFFTSFLLIFLAYSSYEHYNYIRGLSFRHSNFQRLLDDAEELGVFIVLPLSIFALIVPVMIRSQNRRILRIYQYIKNPEQFTIYFKRGAIKLLWEPTKDLTQHVSSTGILRHFVGNVSINGKYFLLDHNSFRANNYYSYMLGYTKVPPP</sequence>
<dbReference type="STRING" id="318479.A0A158Q2H9"/>
<proteinExistence type="predicted"/>
<keyword evidence="4" id="KW-1185">Reference proteome</keyword>
<dbReference type="Proteomes" id="UP000274756">
    <property type="component" value="Unassembled WGS sequence"/>
</dbReference>
<protein>
    <submittedName>
        <fullName evidence="5">Transmembrane protein</fullName>
    </submittedName>
</protein>